<accession>A0A2X1CBN2</accession>
<protein>
    <submittedName>
        <fullName evidence="1">Uncharacterized protein</fullName>
    </submittedName>
</protein>
<gene>
    <name evidence="1" type="ORF">NCTC11165_02250</name>
</gene>
<name>A0A2X1CBN2_BREDI</name>
<dbReference type="Proteomes" id="UP000250358">
    <property type="component" value="Unassembled WGS sequence"/>
</dbReference>
<dbReference type="RefSeq" id="WP_128116003.1">
    <property type="nucleotide sequence ID" value="NZ_UAQM01000022.1"/>
</dbReference>
<organism evidence="1 2">
    <name type="scientific">Brevundimonas diminuta</name>
    <name type="common">Pseudomonas diminuta</name>
    <dbReference type="NCBI Taxonomy" id="293"/>
    <lineage>
        <taxon>Bacteria</taxon>
        <taxon>Pseudomonadati</taxon>
        <taxon>Pseudomonadota</taxon>
        <taxon>Alphaproteobacteria</taxon>
        <taxon>Caulobacterales</taxon>
        <taxon>Caulobacteraceae</taxon>
        <taxon>Brevundimonas</taxon>
    </lineage>
</organism>
<evidence type="ECO:0000313" key="1">
    <source>
        <dbReference type="EMBL" id="SPU45925.1"/>
    </source>
</evidence>
<evidence type="ECO:0000313" key="2">
    <source>
        <dbReference type="Proteomes" id="UP000250358"/>
    </source>
</evidence>
<reference evidence="1 2" key="1">
    <citation type="submission" date="2018-06" db="EMBL/GenBank/DDBJ databases">
        <authorList>
            <consortium name="Pathogen Informatics"/>
            <person name="Doyle S."/>
        </authorList>
    </citation>
    <scope>NUCLEOTIDE SEQUENCE [LARGE SCALE GENOMIC DNA]</scope>
    <source>
        <strain evidence="1 2">NCTC11165</strain>
    </source>
</reference>
<sequence length="150" mass="15876">MALLVEPPRLRTGVALPHRLGLVLGLFMVLGGCGDNPSERSDEAWLDDTDTVGTWAGRGDEETEDSAISAEEALERAASEHAGITYDDLGSPYGCTDDCSGHEAGVAWAQENEIHDPSDCGGRSASFVEGCEAYAEAVQNSAAEIEQRGY</sequence>
<dbReference type="EMBL" id="UAQM01000022">
    <property type="protein sequence ID" value="SPU45925.1"/>
    <property type="molecule type" value="Genomic_DNA"/>
</dbReference>
<dbReference type="AlphaFoldDB" id="A0A2X1CBN2"/>
<proteinExistence type="predicted"/>